<keyword evidence="2" id="KW-1185">Reference proteome</keyword>
<proteinExistence type="predicted"/>
<reference evidence="1 2" key="1">
    <citation type="journal article" date="2024" name="J Genomics">
        <title>Draft genome sequencing and assembly of Favolaschia claudopus CIRM-BRFM 2984 isolated from oak limbs.</title>
        <authorList>
            <person name="Navarro D."/>
            <person name="Drula E."/>
            <person name="Chaduli D."/>
            <person name="Cazenave R."/>
            <person name="Ahrendt S."/>
            <person name="Wang J."/>
            <person name="Lipzen A."/>
            <person name="Daum C."/>
            <person name="Barry K."/>
            <person name="Grigoriev I.V."/>
            <person name="Favel A."/>
            <person name="Rosso M.N."/>
            <person name="Martin F."/>
        </authorList>
    </citation>
    <scope>NUCLEOTIDE SEQUENCE [LARGE SCALE GENOMIC DNA]</scope>
    <source>
        <strain evidence="1 2">CIRM-BRFM 2984</strain>
    </source>
</reference>
<dbReference type="AlphaFoldDB" id="A0AAV9ZQ14"/>
<evidence type="ECO:0000313" key="2">
    <source>
        <dbReference type="Proteomes" id="UP001362999"/>
    </source>
</evidence>
<comment type="caution">
    <text evidence="1">The sequence shown here is derived from an EMBL/GenBank/DDBJ whole genome shotgun (WGS) entry which is preliminary data.</text>
</comment>
<sequence length="58" mass="6348">MMNSPFGNKSPPGGPKFITDFSKALANEVKILLAEVGKLRDEKRALEFVIDDVVLCPT</sequence>
<name>A0AAV9ZQ14_9AGAR</name>
<evidence type="ECO:0000313" key="1">
    <source>
        <dbReference type="EMBL" id="KAK6988161.1"/>
    </source>
</evidence>
<dbReference type="Proteomes" id="UP001362999">
    <property type="component" value="Unassembled WGS sequence"/>
</dbReference>
<protein>
    <submittedName>
        <fullName evidence="1">Uncharacterized protein</fullName>
    </submittedName>
</protein>
<organism evidence="1 2">
    <name type="scientific">Favolaschia claudopus</name>
    <dbReference type="NCBI Taxonomy" id="2862362"/>
    <lineage>
        <taxon>Eukaryota</taxon>
        <taxon>Fungi</taxon>
        <taxon>Dikarya</taxon>
        <taxon>Basidiomycota</taxon>
        <taxon>Agaricomycotina</taxon>
        <taxon>Agaricomycetes</taxon>
        <taxon>Agaricomycetidae</taxon>
        <taxon>Agaricales</taxon>
        <taxon>Marasmiineae</taxon>
        <taxon>Mycenaceae</taxon>
        <taxon>Favolaschia</taxon>
    </lineage>
</organism>
<accession>A0AAV9ZQ14</accession>
<dbReference type="EMBL" id="JAWWNJ010000125">
    <property type="protein sequence ID" value="KAK6988161.1"/>
    <property type="molecule type" value="Genomic_DNA"/>
</dbReference>
<gene>
    <name evidence="1" type="ORF">R3P38DRAFT_280544</name>
</gene>